<dbReference type="OrthoDB" id="6165466at2"/>
<dbReference type="RefSeq" id="WP_123508067.1">
    <property type="nucleotide sequence ID" value="NZ_MOBQ01000002.1"/>
</dbReference>
<accession>A0A423KIC0</accession>
<proteinExistence type="predicted"/>
<dbReference type="AlphaFoldDB" id="A0A423KIC0"/>
<protein>
    <submittedName>
        <fullName evidence="1">Uncharacterized protein</fullName>
    </submittedName>
</protein>
<evidence type="ECO:0000313" key="2">
    <source>
        <dbReference type="Proteomes" id="UP000285349"/>
    </source>
</evidence>
<comment type="caution">
    <text evidence="1">The sequence shown here is derived from an EMBL/GenBank/DDBJ whole genome shotgun (WGS) entry which is preliminary data.</text>
</comment>
<dbReference type="Proteomes" id="UP000285349">
    <property type="component" value="Unassembled WGS sequence"/>
</dbReference>
<dbReference type="EMBL" id="MOBQ01000002">
    <property type="protein sequence ID" value="RON52912.1"/>
    <property type="molecule type" value="Genomic_DNA"/>
</dbReference>
<name>A0A423KIC0_9PSED</name>
<evidence type="ECO:0000313" key="1">
    <source>
        <dbReference type="EMBL" id="RON52912.1"/>
    </source>
</evidence>
<reference evidence="1 2" key="1">
    <citation type="submission" date="2016-10" db="EMBL/GenBank/DDBJ databases">
        <title>Comparative genome analysis of multiple Pseudomonas spp. focuses on biocontrol and plant growth promoting traits.</title>
        <authorList>
            <person name="Tao X.-Y."/>
            <person name="Taylor C.G."/>
        </authorList>
    </citation>
    <scope>NUCLEOTIDE SEQUENCE [LARGE SCALE GENOMIC DNA]</scope>
    <source>
        <strain evidence="1 2">37A10</strain>
    </source>
</reference>
<organism evidence="1 2">
    <name type="scientific">Pseudomonas frederiksbergensis</name>
    <dbReference type="NCBI Taxonomy" id="104087"/>
    <lineage>
        <taxon>Bacteria</taxon>
        <taxon>Pseudomonadati</taxon>
        <taxon>Pseudomonadota</taxon>
        <taxon>Gammaproteobacteria</taxon>
        <taxon>Pseudomonadales</taxon>
        <taxon>Pseudomonadaceae</taxon>
        <taxon>Pseudomonas</taxon>
    </lineage>
</organism>
<sequence>MKLIGARQAWTDSQHESKASISAVAIDSAKSATIARRARARQHEVVFAAMGEDKEERIKVARQKISISETRRTPIGRSTARAAHLTMMGKVQRAIGTLPFQVQQFGHFLYHPCLTMQHVMNAVLLITAKAQLPDLTSAKRVKAQYLVTLALQSYKAEVTGAAEWGPARVAAEMNAFFGVSIEPKHWNRDWLDLWESLKAVIKEVDLEAQSPVWQLIHAEKEESAA</sequence>
<gene>
    <name evidence="1" type="ORF">BK666_02100</name>
</gene>